<sequence length="169" mass="19434">MKFMLNGALTIGTLDGANVEMAEEMGDENIFIFGMTVDEVEDLKRKGYNAMDYYNANPELKQVVDQIQNGFFSPGNPDEFRDLADILLKYDRFYLFADYEAYIKKQEEVNSVYENQAKWVEMAIHNIASSGKFSSDRTIIDYGKDIWGIEPNYQKLPDPSVPRELALKE</sequence>
<evidence type="ECO:0000256" key="2">
    <source>
        <dbReference type="RuleBase" id="RU000587"/>
    </source>
</evidence>
<comment type="catalytic activity">
    <reaction evidence="2">
        <text>[(1-&gt;4)-alpha-D-glucosyl](n) + phosphate = [(1-&gt;4)-alpha-D-glucosyl](n-1) + alpha-D-glucose 1-phosphate</text>
        <dbReference type="Rhea" id="RHEA:41732"/>
        <dbReference type="Rhea" id="RHEA-COMP:9584"/>
        <dbReference type="Rhea" id="RHEA-COMP:9586"/>
        <dbReference type="ChEBI" id="CHEBI:15444"/>
        <dbReference type="ChEBI" id="CHEBI:43474"/>
        <dbReference type="ChEBI" id="CHEBI:58601"/>
        <dbReference type="EC" id="2.4.1.1"/>
    </reaction>
</comment>
<protein>
    <recommendedName>
        <fullName evidence="2">Alpha-1,4 glucan phosphorylase</fullName>
        <ecNumber evidence="2">2.4.1.1</ecNumber>
    </recommendedName>
</protein>
<dbReference type="AlphaFoldDB" id="A0A9P0MDD5"/>
<keyword evidence="2" id="KW-0808">Transferase</keyword>
<comment type="function">
    <text evidence="2">Allosteric enzyme that catalyzes the rate-limiting step in glycogen catabolism, the phosphorolytic cleavage of glycogen to produce glucose-1-phosphate, and plays a central role in maintaining cellular and organismal glucose homeostasis.</text>
</comment>
<comment type="cofactor">
    <cofactor evidence="2">
        <name>pyridoxal 5'-phosphate</name>
        <dbReference type="ChEBI" id="CHEBI:597326"/>
    </cofactor>
</comment>
<evidence type="ECO:0000256" key="1">
    <source>
        <dbReference type="ARBA" id="ARBA00006047"/>
    </source>
</evidence>
<comment type="caution">
    <text evidence="3">The sequence shown here is derived from an EMBL/GenBank/DDBJ whole genome shotgun (WGS) entry which is preliminary data.</text>
</comment>
<proteinExistence type="inferred from homology"/>
<keyword evidence="4" id="KW-1185">Reference proteome</keyword>
<dbReference type="Proteomes" id="UP001152888">
    <property type="component" value="Unassembled WGS sequence"/>
</dbReference>
<dbReference type="PANTHER" id="PTHR11468">
    <property type="entry name" value="GLYCOGEN PHOSPHORYLASE"/>
    <property type="match status" value="1"/>
</dbReference>
<dbReference type="GO" id="GO:0005980">
    <property type="term" value="P:glycogen catabolic process"/>
    <property type="evidence" value="ECO:0007669"/>
    <property type="project" value="TreeGrafter"/>
</dbReference>
<dbReference type="GO" id="GO:0008184">
    <property type="term" value="F:glycogen phosphorylase activity"/>
    <property type="evidence" value="ECO:0007669"/>
    <property type="project" value="InterPro"/>
</dbReference>
<dbReference type="GO" id="GO:0030170">
    <property type="term" value="F:pyridoxal phosphate binding"/>
    <property type="evidence" value="ECO:0007669"/>
    <property type="project" value="TreeGrafter"/>
</dbReference>
<keyword evidence="2" id="KW-0663">Pyridoxal phosphate</keyword>
<dbReference type="InterPro" id="IPR000811">
    <property type="entry name" value="Glyco_trans_35"/>
</dbReference>
<gene>
    <name evidence="3" type="ORF">ACAOBT_LOCUS31001</name>
</gene>
<dbReference type="GO" id="GO:0005737">
    <property type="term" value="C:cytoplasm"/>
    <property type="evidence" value="ECO:0007669"/>
    <property type="project" value="TreeGrafter"/>
</dbReference>
<dbReference type="EC" id="2.4.1.1" evidence="2"/>
<comment type="similarity">
    <text evidence="1 2">Belongs to the glycogen phosphorylase family.</text>
</comment>
<reference evidence="3" key="1">
    <citation type="submission" date="2022-03" db="EMBL/GenBank/DDBJ databases">
        <authorList>
            <person name="Sayadi A."/>
        </authorList>
    </citation>
    <scope>NUCLEOTIDE SEQUENCE</scope>
</reference>
<dbReference type="PANTHER" id="PTHR11468:SF13">
    <property type="entry name" value="GLYCOGEN PHOSPHORYLASE"/>
    <property type="match status" value="1"/>
</dbReference>
<name>A0A9P0MDD5_ACAOB</name>
<dbReference type="Gene3D" id="3.40.50.2000">
    <property type="entry name" value="Glycogen Phosphorylase B"/>
    <property type="match status" value="1"/>
</dbReference>
<dbReference type="EMBL" id="CAKOFQ010007898">
    <property type="protein sequence ID" value="CAH2009634.1"/>
    <property type="molecule type" value="Genomic_DNA"/>
</dbReference>
<dbReference type="Pfam" id="PF00343">
    <property type="entry name" value="Phosphorylase"/>
    <property type="match status" value="1"/>
</dbReference>
<keyword evidence="2" id="KW-0119">Carbohydrate metabolism</keyword>
<organism evidence="3 4">
    <name type="scientific">Acanthoscelides obtectus</name>
    <name type="common">Bean weevil</name>
    <name type="synonym">Bruchus obtectus</name>
    <dbReference type="NCBI Taxonomy" id="200917"/>
    <lineage>
        <taxon>Eukaryota</taxon>
        <taxon>Metazoa</taxon>
        <taxon>Ecdysozoa</taxon>
        <taxon>Arthropoda</taxon>
        <taxon>Hexapoda</taxon>
        <taxon>Insecta</taxon>
        <taxon>Pterygota</taxon>
        <taxon>Neoptera</taxon>
        <taxon>Endopterygota</taxon>
        <taxon>Coleoptera</taxon>
        <taxon>Polyphaga</taxon>
        <taxon>Cucujiformia</taxon>
        <taxon>Chrysomeloidea</taxon>
        <taxon>Chrysomelidae</taxon>
        <taxon>Bruchinae</taxon>
        <taxon>Bruchini</taxon>
        <taxon>Acanthoscelides</taxon>
    </lineage>
</organism>
<evidence type="ECO:0000313" key="4">
    <source>
        <dbReference type="Proteomes" id="UP001152888"/>
    </source>
</evidence>
<keyword evidence="2" id="KW-0328">Glycosyltransferase</keyword>
<evidence type="ECO:0000313" key="3">
    <source>
        <dbReference type="EMBL" id="CAH2009634.1"/>
    </source>
</evidence>
<dbReference type="SUPFAM" id="SSF53756">
    <property type="entry name" value="UDP-Glycosyltransferase/glycogen phosphorylase"/>
    <property type="match status" value="1"/>
</dbReference>
<dbReference type="OrthoDB" id="9215500at2759"/>
<accession>A0A9P0MDD5</accession>